<evidence type="ECO:0000313" key="4">
    <source>
        <dbReference type="Proteomes" id="UP001589858"/>
    </source>
</evidence>
<feature type="domain" description="DNA circulation N-terminal" evidence="2">
    <location>
        <begin position="7"/>
        <end position="92"/>
    </location>
</feature>
<protein>
    <submittedName>
        <fullName evidence="3">DNA circularization protein</fullName>
    </submittedName>
</protein>
<organism evidence="3 4">
    <name type="scientific">Novosphingobium clariflavum</name>
    <dbReference type="NCBI Taxonomy" id="2029884"/>
    <lineage>
        <taxon>Bacteria</taxon>
        <taxon>Pseudomonadati</taxon>
        <taxon>Pseudomonadota</taxon>
        <taxon>Alphaproteobacteria</taxon>
        <taxon>Sphingomonadales</taxon>
        <taxon>Sphingomonadaceae</taxon>
        <taxon>Novosphingobium</taxon>
    </lineage>
</organism>
<feature type="compositionally biased region" description="Basic and acidic residues" evidence="1">
    <location>
        <begin position="21"/>
        <end position="45"/>
    </location>
</feature>
<dbReference type="RefSeq" id="WP_267223830.1">
    <property type="nucleotide sequence ID" value="NZ_JAPCWC010000028.1"/>
</dbReference>
<gene>
    <name evidence="3" type="ORF">ACFFF8_17555</name>
</gene>
<evidence type="ECO:0000256" key="1">
    <source>
        <dbReference type="SAM" id="MobiDB-lite"/>
    </source>
</evidence>
<evidence type="ECO:0000259" key="2">
    <source>
        <dbReference type="Pfam" id="PF07157"/>
    </source>
</evidence>
<dbReference type="Proteomes" id="UP001589858">
    <property type="component" value="Unassembled WGS sequence"/>
</dbReference>
<dbReference type="EMBL" id="JBHLTM010000067">
    <property type="protein sequence ID" value="MFC0686394.1"/>
    <property type="molecule type" value="Genomic_DNA"/>
</dbReference>
<accession>A0ABV6SC44</accession>
<proteinExistence type="predicted"/>
<dbReference type="InterPro" id="IPR009826">
    <property type="entry name" value="DNA_circ_N"/>
</dbReference>
<keyword evidence="4" id="KW-1185">Reference proteome</keyword>
<evidence type="ECO:0000313" key="3">
    <source>
        <dbReference type="EMBL" id="MFC0686394.1"/>
    </source>
</evidence>
<sequence>MSWREEYQKGSFRGVPFSTQSHERSGGRRVAIHEMPSRDEPTLEDLGRKAREFSIECHVVGADYRAGRDKLIDALEAEGPGLLVHPWHGQMMVAALEYTTSESTDEGGICRLSIRFSEAGLPAPAPVSVAAGSDGAAAADATEAVAPEAFAKDFSIDGVAGWVEDSASNLVKGMADASQLAAGLRGGVGPTLRAFQSALSYLPGNVSSLMRSPLNLASSVLGLVSAVAVLGNSTGRSSRLAPLQMMLDWTPDTPEMPERTPQRQREATNRIALLRLFRVASAAELVRAASALDYASYDEAKVTRDAIGDHLDALALEAADRGDDDTADTFDALRRALAADIAAKGVSLARVYSAELATTEPALVVAHRLYRSDTRTDTSLETRASGIAARNRVAHPGFLPGGVSLEFLTVDSGTVA</sequence>
<dbReference type="Pfam" id="PF07157">
    <property type="entry name" value="DNA_circ_N"/>
    <property type="match status" value="1"/>
</dbReference>
<name>A0ABV6SC44_9SPHN</name>
<feature type="region of interest" description="Disordered" evidence="1">
    <location>
        <begin position="1"/>
        <end position="45"/>
    </location>
</feature>
<comment type="caution">
    <text evidence="3">The sequence shown here is derived from an EMBL/GenBank/DDBJ whole genome shotgun (WGS) entry which is preliminary data.</text>
</comment>
<reference evidence="3 4" key="1">
    <citation type="submission" date="2024-09" db="EMBL/GenBank/DDBJ databases">
        <authorList>
            <person name="Sun Q."/>
            <person name="Mori K."/>
        </authorList>
    </citation>
    <scope>NUCLEOTIDE SEQUENCE [LARGE SCALE GENOMIC DNA]</scope>
    <source>
        <strain evidence="3 4">CICC 11035S</strain>
    </source>
</reference>